<reference evidence="3 4" key="1">
    <citation type="submission" date="2013-02" db="EMBL/GenBank/DDBJ databases">
        <authorList>
            <person name="Hannick L."/>
            <person name="Zafar N."/>
            <person name="Lorenzi H."/>
            <person name="Ali I.A."/>
            <person name="Petri W.P."/>
            <person name="Caler E."/>
        </authorList>
    </citation>
    <scope>NUCLEOTIDE SEQUENCE [LARGE SCALE GENOMIC DNA]</scope>
    <source>
        <strain evidence="3 4">KU27</strain>
    </source>
</reference>
<dbReference type="EMBL" id="KB445381">
    <property type="protein sequence ID" value="EMD43064.1"/>
    <property type="molecule type" value="Genomic_DNA"/>
</dbReference>
<dbReference type="CDD" id="cd10747">
    <property type="entry name" value="DnaJ_C"/>
    <property type="match status" value="1"/>
</dbReference>
<dbReference type="GO" id="GO:0051087">
    <property type="term" value="F:protein-folding chaperone binding"/>
    <property type="evidence" value="ECO:0007669"/>
    <property type="project" value="TreeGrafter"/>
</dbReference>
<dbReference type="VEuPathDB" id="AmoebaDB:EHI5A_102190"/>
<organism evidence="3 4">
    <name type="scientific">Entamoeba histolytica KU27</name>
    <dbReference type="NCBI Taxonomy" id="885311"/>
    <lineage>
        <taxon>Eukaryota</taxon>
        <taxon>Amoebozoa</taxon>
        <taxon>Evosea</taxon>
        <taxon>Archamoebae</taxon>
        <taxon>Mastigamoebida</taxon>
        <taxon>Entamoebidae</taxon>
        <taxon>Entamoeba</taxon>
    </lineage>
</organism>
<dbReference type="Pfam" id="PF00226">
    <property type="entry name" value="DnaJ"/>
    <property type="match status" value="1"/>
</dbReference>
<dbReference type="PANTHER" id="PTHR24078">
    <property type="entry name" value="DNAJ HOMOLOG SUBFAMILY C MEMBER"/>
    <property type="match status" value="1"/>
</dbReference>
<dbReference type="InterPro" id="IPR002939">
    <property type="entry name" value="DnaJ_C"/>
</dbReference>
<keyword evidence="1" id="KW-0143">Chaperone</keyword>
<dbReference type="GO" id="GO:0006457">
    <property type="term" value="P:protein folding"/>
    <property type="evidence" value="ECO:0007669"/>
    <property type="project" value="InterPro"/>
</dbReference>
<dbReference type="Proteomes" id="UP000011755">
    <property type="component" value="Unassembled WGS sequence"/>
</dbReference>
<dbReference type="PROSITE" id="PS50076">
    <property type="entry name" value="DNAJ_2"/>
    <property type="match status" value="1"/>
</dbReference>
<proteinExistence type="predicted"/>
<dbReference type="SMART" id="SM00271">
    <property type="entry name" value="DnaJ"/>
    <property type="match status" value="1"/>
</dbReference>
<dbReference type="AlphaFoldDB" id="M2Q181"/>
<dbReference type="InterPro" id="IPR051339">
    <property type="entry name" value="DnaJ_subfamily_B"/>
</dbReference>
<feature type="domain" description="J" evidence="2">
    <location>
        <begin position="13"/>
        <end position="79"/>
    </location>
</feature>
<dbReference type="InterPro" id="IPR036869">
    <property type="entry name" value="J_dom_sf"/>
</dbReference>
<dbReference type="GO" id="GO:0051082">
    <property type="term" value="F:unfolded protein binding"/>
    <property type="evidence" value="ECO:0007669"/>
    <property type="project" value="InterPro"/>
</dbReference>
<sequence length="346" mass="38572">MNEDYHLEKMGKDYYQILGVDKNCSDAELKKAYKKLALKWHPDRNINNQQEASEKFKEIAEAYSVLSDPKKKEIYDRYGEEGLKNGMGGAGGFPGGGFSFGGVDPMDIFEQFFGGSSFGGKKRGGMPKGFSFNVGGMPGGMHSFGMDDDDDYGYSQPKRPVKADDVIANLNLTLEELYKGCTKTRNITKNITTSNGVTTKKTNTVVINVQPGWKDGTKLRYEGYGDEEPGVIPADIVFVVKTKEHPVFKREGDDLHCTKNITLLQALTGCEIEIPHLDGTTIKQKFDKILTNNSKETIYGKGMPIRKFPGQYGNLIVHFNIQNPTYLSQEQKDELKKVLSNVSNWA</sequence>
<dbReference type="InterPro" id="IPR008971">
    <property type="entry name" value="HSP40/DnaJ_pept-bd"/>
</dbReference>
<dbReference type="GO" id="GO:0005829">
    <property type="term" value="C:cytosol"/>
    <property type="evidence" value="ECO:0007669"/>
    <property type="project" value="TreeGrafter"/>
</dbReference>
<dbReference type="InterPro" id="IPR001623">
    <property type="entry name" value="DnaJ_domain"/>
</dbReference>
<evidence type="ECO:0000313" key="4">
    <source>
        <dbReference type="Proteomes" id="UP000011755"/>
    </source>
</evidence>
<protein>
    <submittedName>
        <fullName evidence="3">DnaJ family protein</fullName>
    </submittedName>
</protein>
<dbReference type="Gene3D" id="2.60.260.20">
    <property type="entry name" value="Urease metallochaperone UreE, N-terminal domain"/>
    <property type="match status" value="2"/>
</dbReference>
<gene>
    <name evidence="3" type="ORF">EHI5A_102190</name>
</gene>
<dbReference type="Pfam" id="PF01556">
    <property type="entry name" value="DnaJ_C"/>
    <property type="match status" value="1"/>
</dbReference>
<dbReference type="PANTHER" id="PTHR24078:SF553">
    <property type="entry name" value="DNAJ HOMOLOG SUBFAMILY B MEMBER 5"/>
    <property type="match status" value="1"/>
</dbReference>
<dbReference type="PRINTS" id="PR00625">
    <property type="entry name" value="JDOMAIN"/>
</dbReference>
<evidence type="ECO:0000256" key="1">
    <source>
        <dbReference type="ARBA" id="ARBA00023186"/>
    </source>
</evidence>
<dbReference type="FunFam" id="2.60.260.20:FF:000015">
    <property type="entry name" value="Heat shock protein 40"/>
    <property type="match status" value="1"/>
</dbReference>
<dbReference type="Gene3D" id="1.10.287.110">
    <property type="entry name" value="DnaJ domain"/>
    <property type="match status" value="1"/>
</dbReference>
<dbReference type="OrthoDB" id="28605at2759"/>
<evidence type="ECO:0000313" key="3">
    <source>
        <dbReference type="EMBL" id="EMD43064.1"/>
    </source>
</evidence>
<name>M2Q181_ENTHI</name>
<dbReference type="SUPFAM" id="SSF49493">
    <property type="entry name" value="HSP40/DnaJ peptide-binding domain"/>
    <property type="match status" value="2"/>
</dbReference>
<dbReference type="PROSITE" id="PS00636">
    <property type="entry name" value="DNAJ_1"/>
    <property type="match status" value="1"/>
</dbReference>
<accession>M2Q181</accession>
<evidence type="ECO:0000259" key="2">
    <source>
        <dbReference type="PROSITE" id="PS50076"/>
    </source>
</evidence>
<dbReference type="CDD" id="cd06257">
    <property type="entry name" value="DnaJ"/>
    <property type="match status" value="1"/>
</dbReference>
<dbReference type="FunFam" id="2.60.260.20:FF:000048">
    <property type="entry name" value="DnaJ family protein"/>
    <property type="match status" value="1"/>
</dbReference>
<dbReference type="FunFam" id="1.10.287.110:FF:000072">
    <property type="entry name" value="DnaJ family protein"/>
    <property type="match status" value="1"/>
</dbReference>
<dbReference type="InterPro" id="IPR018253">
    <property type="entry name" value="DnaJ_domain_CS"/>
</dbReference>
<dbReference type="SUPFAM" id="SSF46565">
    <property type="entry name" value="Chaperone J-domain"/>
    <property type="match status" value="1"/>
</dbReference>